<evidence type="ECO:0000313" key="2">
    <source>
        <dbReference type="EMBL" id="MEL1252054.1"/>
    </source>
</evidence>
<evidence type="ECO:0000313" key="3">
    <source>
        <dbReference type="Proteomes" id="UP001497045"/>
    </source>
</evidence>
<dbReference type="PROSITE" id="PS50244">
    <property type="entry name" value="S5A_REDUCTASE"/>
    <property type="match status" value="1"/>
</dbReference>
<dbReference type="RefSeq" id="WP_341674589.1">
    <property type="nucleotide sequence ID" value="NZ_JBBYHV010000002.1"/>
</dbReference>
<dbReference type="EMBL" id="JBBYHV010000002">
    <property type="protein sequence ID" value="MEL1252054.1"/>
    <property type="molecule type" value="Genomic_DNA"/>
</dbReference>
<keyword evidence="1" id="KW-0472">Membrane</keyword>
<sequence>MLLENAVWLFAALDVLWLLAVARREVSFIDSVWGLAMAGLALLSLRDVRLGAAPMLLAFLAAVWGVRLGVHLLRRYLRHGEDTRYREILPDPANLPAFAVTALWKVFLLQGILIMLVSSPVQVGIVASEYDQRVPGLAWIGVALWAVGMFFEVVGDWQLARFKADPGNSGKVMYRGLWRYTRHPNYFGDACVWWGIWLTAMTIAPETVVWTLPGPLFLTFTLVRWSGAAMTERGMRAKYGDAFAAYVRRTPAFVPWFPKAG</sequence>
<dbReference type="PANTHER" id="PTHR32251:SF17">
    <property type="entry name" value="STEROID 5-ALPHA REDUCTASE C-TERMINAL DOMAIN-CONTAINING PROTEIN"/>
    <property type="match status" value="1"/>
</dbReference>
<evidence type="ECO:0000256" key="1">
    <source>
        <dbReference type="SAM" id="Phobius"/>
    </source>
</evidence>
<feature type="transmembrane region" description="Helical" evidence="1">
    <location>
        <begin position="51"/>
        <end position="73"/>
    </location>
</feature>
<keyword evidence="3" id="KW-1185">Reference proteome</keyword>
<dbReference type="InterPro" id="IPR010721">
    <property type="entry name" value="UstE-like"/>
</dbReference>
<feature type="transmembrane region" description="Helical" evidence="1">
    <location>
        <begin position="94"/>
        <end position="116"/>
    </location>
</feature>
<gene>
    <name evidence="2" type="ORF">AAEO60_15360</name>
</gene>
<dbReference type="Gene3D" id="1.20.120.1630">
    <property type="match status" value="1"/>
</dbReference>
<name>A0ABU9IJ43_9SPHN</name>
<comment type="caution">
    <text evidence="2">The sequence shown here is derived from an EMBL/GenBank/DDBJ whole genome shotgun (WGS) entry which is preliminary data.</text>
</comment>
<proteinExistence type="predicted"/>
<dbReference type="Proteomes" id="UP001497045">
    <property type="component" value="Unassembled WGS sequence"/>
</dbReference>
<dbReference type="PANTHER" id="PTHR32251">
    <property type="entry name" value="3-OXO-5-ALPHA-STEROID 4-DEHYDROGENASE"/>
    <property type="match status" value="1"/>
</dbReference>
<organism evidence="2 3">
    <name type="scientific">Aurantiacibacter gilvus</name>
    <dbReference type="NCBI Taxonomy" id="3139141"/>
    <lineage>
        <taxon>Bacteria</taxon>
        <taxon>Pseudomonadati</taxon>
        <taxon>Pseudomonadota</taxon>
        <taxon>Alphaproteobacteria</taxon>
        <taxon>Sphingomonadales</taxon>
        <taxon>Erythrobacteraceae</taxon>
        <taxon>Aurantiacibacter</taxon>
    </lineage>
</organism>
<keyword evidence="1" id="KW-1133">Transmembrane helix</keyword>
<reference evidence="2 3" key="1">
    <citation type="submission" date="2024-04" db="EMBL/GenBank/DDBJ databases">
        <title>Aurantiacibacter sp. DGU6 16S ribosomal RNA gene Genome sequencing and assembly.</title>
        <authorList>
            <person name="Park S."/>
        </authorList>
    </citation>
    <scope>NUCLEOTIDE SEQUENCE [LARGE SCALE GENOMIC DNA]</scope>
    <source>
        <strain evidence="2 3">DGU6</strain>
    </source>
</reference>
<keyword evidence="1" id="KW-0812">Transmembrane</keyword>
<dbReference type="Pfam" id="PF06966">
    <property type="entry name" value="DUF1295"/>
    <property type="match status" value="1"/>
</dbReference>
<protein>
    <submittedName>
        <fullName evidence="2">DUF1295 domain-containing protein</fullName>
    </submittedName>
</protein>
<feature type="transmembrane region" description="Helical" evidence="1">
    <location>
        <begin position="136"/>
        <end position="154"/>
    </location>
</feature>
<accession>A0ABU9IJ43</accession>
<feature type="transmembrane region" description="Helical" evidence="1">
    <location>
        <begin position="186"/>
        <end position="204"/>
    </location>
</feature>